<dbReference type="CDD" id="cd07185">
    <property type="entry name" value="OmpA_C-like"/>
    <property type="match status" value="1"/>
</dbReference>
<keyword evidence="7 8" id="KW-0131">Cell cycle</keyword>
<dbReference type="InterPro" id="IPR014169">
    <property type="entry name" value="Pal_lipo_C"/>
</dbReference>
<comment type="subcellular location">
    <subcellularLocation>
        <location evidence="8">Cell outer membrane</location>
        <topology evidence="8">Lipid-anchor</topology>
    </subcellularLocation>
</comment>
<evidence type="ECO:0000256" key="6">
    <source>
        <dbReference type="ARBA" id="ARBA00023288"/>
    </source>
</evidence>
<keyword evidence="6 8" id="KW-0449">Lipoprotein</keyword>
<evidence type="ECO:0000256" key="7">
    <source>
        <dbReference type="ARBA" id="ARBA00023306"/>
    </source>
</evidence>
<feature type="domain" description="OmpA-like" evidence="10">
    <location>
        <begin position="61"/>
        <end position="177"/>
    </location>
</feature>
<evidence type="ECO:0000256" key="9">
    <source>
        <dbReference type="SAM" id="SignalP"/>
    </source>
</evidence>
<dbReference type="PROSITE" id="PS51123">
    <property type="entry name" value="OMPA_2"/>
    <property type="match status" value="1"/>
</dbReference>
<dbReference type="Gene3D" id="3.30.1330.60">
    <property type="entry name" value="OmpA-like domain"/>
    <property type="match status" value="1"/>
</dbReference>
<dbReference type="PANTHER" id="PTHR30329">
    <property type="entry name" value="STATOR ELEMENT OF FLAGELLAR MOTOR COMPLEX"/>
    <property type="match status" value="1"/>
</dbReference>
<dbReference type="SUPFAM" id="SSF103088">
    <property type="entry name" value="OmpA-like"/>
    <property type="match status" value="1"/>
</dbReference>
<comment type="similarity">
    <text evidence="8">Belongs to the Pal lipoprotein family.</text>
</comment>
<keyword evidence="12" id="KW-1185">Reference proteome</keyword>
<feature type="chain" id="PRO_5038048996" description="Peptidoglycan-associated lipoprotein" evidence="9">
    <location>
        <begin position="22"/>
        <end position="177"/>
    </location>
</feature>
<sequence length="177" mass="19026">MKKIAQLISSAVLLAGLASCAREEAYSSLPPQDEGASGDAPQVVRTAPRVERAGDKPPTPANATGLLGERLVYFDFDKAVVRDDFLPMLAAHAEYLVENPDASVSLQGHADERGSTEYNLALGQSRSDAVQEYLLASGVFADQIEAISYGEERPRALGSDEAAWAENRRVEIVYTGE</sequence>
<dbReference type="Pfam" id="PF00691">
    <property type="entry name" value="OmpA"/>
    <property type="match status" value="1"/>
</dbReference>
<comment type="caution">
    <text evidence="11">The sequence shown here is derived from an EMBL/GenBank/DDBJ whole genome shotgun (WGS) entry which is preliminary data.</text>
</comment>
<dbReference type="InterPro" id="IPR006664">
    <property type="entry name" value="OMP_bac"/>
</dbReference>
<dbReference type="PROSITE" id="PS51257">
    <property type="entry name" value="PROKAR_LIPOPROTEIN"/>
    <property type="match status" value="1"/>
</dbReference>
<keyword evidence="3 8" id="KW-0472">Membrane</keyword>
<dbReference type="AlphaFoldDB" id="A0A930UCL0"/>
<protein>
    <recommendedName>
        <fullName evidence="8">Peptidoglycan-associated lipoprotein</fullName>
        <shortName evidence="8">PAL</shortName>
    </recommendedName>
</protein>
<dbReference type="HAMAP" id="MF_02204">
    <property type="entry name" value="Pal"/>
    <property type="match status" value="1"/>
</dbReference>
<dbReference type="Proteomes" id="UP000604381">
    <property type="component" value="Unassembled WGS sequence"/>
</dbReference>
<evidence type="ECO:0000256" key="5">
    <source>
        <dbReference type="ARBA" id="ARBA00023237"/>
    </source>
</evidence>
<dbReference type="InterPro" id="IPR036737">
    <property type="entry name" value="OmpA-like_sf"/>
</dbReference>
<reference evidence="11" key="1">
    <citation type="submission" date="2020-10" db="EMBL/GenBank/DDBJ databases">
        <title>An improved Amphimedon queenslandica hologenome assembly reveals how three proteobacterial symbionts can extend the metabolic phenotypic of their marine sponge host.</title>
        <authorList>
            <person name="Degnan B."/>
            <person name="Degnan S."/>
            <person name="Xiang X."/>
        </authorList>
    </citation>
    <scope>NUCLEOTIDE SEQUENCE</scope>
    <source>
        <strain evidence="11">AqS2</strain>
    </source>
</reference>
<evidence type="ECO:0000256" key="4">
    <source>
        <dbReference type="ARBA" id="ARBA00023139"/>
    </source>
</evidence>
<evidence type="ECO:0000313" key="12">
    <source>
        <dbReference type="Proteomes" id="UP000604381"/>
    </source>
</evidence>
<comment type="subunit">
    <text evidence="8">The Tol-Pal system is composed of five core proteins: the inner membrane proteins TolA, TolQ and TolR, the periplasmic protein TolB and the outer membrane protein Pal. They form a network linking the inner and outer membranes and the peptidoglycan layer.</text>
</comment>
<name>A0A930UCL0_9GAMM</name>
<dbReference type="InterPro" id="IPR050330">
    <property type="entry name" value="Bact_OuterMem_StrucFunc"/>
</dbReference>
<comment type="function">
    <text evidence="8">Part of the Tol-Pal system, which plays a role in outer membrane invagination during cell division and is important for maintaining outer membrane integrity.</text>
</comment>
<accession>A0A930UCL0</accession>
<evidence type="ECO:0000256" key="3">
    <source>
        <dbReference type="ARBA" id="ARBA00023136"/>
    </source>
</evidence>
<gene>
    <name evidence="8 11" type="primary">pal</name>
    <name evidence="11" type="ORF">ISN26_05160</name>
</gene>
<keyword evidence="2 8" id="KW-0732">Signal</keyword>
<dbReference type="InterPro" id="IPR039001">
    <property type="entry name" value="Pal"/>
</dbReference>
<evidence type="ECO:0000313" key="11">
    <source>
        <dbReference type="EMBL" id="MBF2735450.1"/>
    </source>
</evidence>
<feature type="signal peptide" evidence="9">
    <location>
        <begin position="1"/>
        <end position="21"/>
    </location>
</feature>
<evidence type="ECO:0000256" key="1">
    <source>
        <dbReference type="ARBA" id="ARBA00022618"/>
    </source>
</evidence>
<evidence type="ECO:0000256" key="8">
    <source>
        <dbReference type="HAMAP-Rule" id="MF_02204"/>
    </source>
</evidence>
<dbReference type="EMBL" id="JADHEI010000033">
    <property type="protein sequence ID" value="MBF2735450.1"/>
    <property type="molecule type" value="Genomic_DNA"/>
</dbReference>
<keyword evidence="1 8" id="KW-0132">Cell division</keyword>
<proteinExistence type="inferred from homology"/>
<dbReference type="GO" id="GO:0051301">
    <property type="term" value="P:cell division"/>
    <property type="evidence" value="ECO:0007669"/>
    <property type="project" value="UniProtKB-UniRule"/>
</dbReference>
<organism evidence="11 12">
    <name type="scientific">Candidatus Amphirhobacter heronislandensis</name>
    <dbReference type="NCBI Taxonomy" id="1732024"/>
    <lineage>
        <taxon>Bacteria</taxon>
        <taxon>Pseudomonadati</taxon>
        <taxon>Pseudomonadota</taxon>
        <taxon>Gammaproteobacteria</taxon>
        <taxon>Candidatus Tethybacterales</taxon>
        <taxon>Candidatus Tethybacteraceae</taxon>
        <taxon>Candidatus Amphirhobacter</taxon>
    </lineage>
</organism>
<dbReference type="GO" id="GO:0009279">
    <property type="term" value="C:cell outer membrane"/>
    <property type="evidence" value="ECO:0007669"/>
    <property type="project" value="UniProtKB-SubCell"/>
</dbReference>
<dbReference type="InterPro" id="IPR006665">
    <property type="entry name" value="OmpA-like"/>
</dbReference>
<dbReference type="PANTHER" id="PTHR30329:SF21">
    <property type="entry name" value="LIPOPROTEIN YIAD-RELATED"/>
    <property type="match status" value="1"/>
</dbReference>
<keyword evidence="4 8" id="KW-0564">Palmitate</keyword>
<evidence type="ECO:0000259" key="10">
    <source>
        <dbReference type="PROSITE" id="PS51123"/>
    </source>
</evidence>
<evidence type="ECO:0000256" key="2">
    <source>
        <dbReference type="ARBA" id="ARBA00022729"/>
    </source>
</evidence>
<dbReference type="PRINTS" id="PR01021">
    <property type="entry name" value="OMPADOMAIN"/>
</dbReference>
<keyword evidence="5 8" id="KW-0998">Cell outer membrane</keyword>
<dbReference type="NCBIfam" id="TIGR02802">
    <property type="entry name" value="Pal_lipo"/>
    <property type="match status" value="1"/>
</dbReference>